<evidence type="ECO:0000313" key="6">
    <source>
        <dbReference type="Proteomes" id="UP000193090"/>
    </source>
</evidence>
<evidence type="ECO:0000256" key="2">
    <source>
        <dbReference type="PIRSR" id="PIRSR617939-1"/>
    </source>
</evidence>
<keyword evidence="1" id="KW-0456">Lyase</keyword>
<evidence type="ECO:0000259" key="4">
    <source>
        <dbReference type="Pfam" id="PF06094"/>
    </source>
</evidence>
<dbReference type="CDD" id="cd06661">
    <property type="entry name" value="GGCT_like"/>
    <property type="match status" value="1"/>
</dbReference>
<feature type="binding site" evidence="3">
    <location>
        <position position="113"/>
    </location>
    <ligand>
        <name>substrate</name>
    </ligand>
</feature>
<dbReference type="InterPro" id="IPR017939">
    <property type="entry name" value="G-Glutamylcylcotransferase"/>
</dbReference>
<sequence>MMPAYFAYGSNLCAEQMARRCPDAADPRTAVLDGHAWLINERGVATVRAAPGDRVHGVVWQVSDDDLAALDIAESVPAHYRRFRLPVRTAAGSVLVWVYIDYRVHPGPARDGYLERVIDGAQRQGLPTGWLDFLRGWSPTI</sequence>
<dbReference type="InterPro" id="IPR013024">
    <property type="entry name" value="GGCT-like"/>
</dbReference>
<feature type="binding site" evidence="3">
    <location>
        <begin position="5"/>
        <end position="10"/>
    </location>
    <ligand>
        <name>substrate</name>
    </ligand>
</feature>
<dbReference type="InterPro" id="IPR009288">
    <property type="entry name" value="AIG2-like_dom"/>
</dbReference>
<name>A0A1X2ELF8_9MYCO</name>
<dbReference type="AlphaFoldDB" id="A0A1X2ELF8"/>
<dbReference type="SUPFAM" id="SSF110857">
    <property type="entry name" value="Gamma-glutamyl cyclotransferase-like"/>
    <property type="match status" value="1"/>
</dbReference>
<evidence type="ECO:0000313" key="5">
    <source>
        <dbReference type="EMBL" id="ORX05867.1"/>
    </source>
</evidence>
<evidence type="ECO:0000256" key="1">
    <source>
        <dbReference type="ARBA" id="ARBA00023239"/>
    </source>
</evidence>
<dbReference type="PANTHER" id="PTHR12935">
    <property type="entry name" value="GAMMA-GLUTAMYLCYCLOTRANSFERASE"/>
    <property type="match status" value="1"/>
</dbReference>
<gene>
    <name evidence="5" type="ORF">AWC30_07565</name>
</gene>
<reference evidence="5 6" key="1">
    <citation type="submission" date="2016-01" db="EMBL/GenBank/DDBJ databases">
        <title>The new phylogeny of the genus Mycobacterium.</title>
        <authorList>
            <person name="Tarcisio F."/>
            <person name="Conor M."/>
            <person name="Antonella G."/>
            <person name="Elisabetta G."/>
            <person name="Giulia F.S."/>
            <person name="Sara T."/>
            <person name="Anna F."/>
            <person name="Clotilde B."/>
            <person name="Roberto B."/>
            <person name="Veronica D.S."/>
            <person name="Fabio R."/>
            <person name="Monica P."/>
            <person name="Olivier J."/>
            <person name="Enrico T."/>
            <person name="Nicola S."/>
        </authorList>
    </citation>
    <scope>NUCLEOTIDE SEQUENCE [LARGE SCALE GENOMIC DNA]</scope>
    <source>
        <strain evidence="5 6">DSM 44153</strain>
    </source>
</reference>
<dbReference type="GO" id="GO:0003839">
    <property type="term" value="F:gamma-glutamylcyclotransferase activity"/>
    <property type="evidence" value="ECO:0007669"/>
    <property type="project" value="InterPro"/>
</dbReference>
<dbReference type="Proteomes" id="UP000193090">
    <property type="component" value="Unassembled WGS sequence"/>
</dbReference>
<proteinExistence type="predicted"/>
<feature type="domain" description="Gamma-glutamylcyclotransferase AIG2-like" evidence="4">
    <location>
        <begin position="5"/>
        <end position="100"/>
    </location>
</feature>
<protein>
    <recommendedName>
        <fullName evidence="4">Gamma-glutamylcyclotransferase AIG2-like domain-containing protein</fullName>
    </recommendedName>
</protein>
<organism evidence="5 6">
    <name type="scientific">Mycolicibacillus trivialis</name>
    <dbReference type="NCBI Taxonomy" id="1798"/>
    <lineage>
        <taxon>Bacteria</taxon>
        <taxon>Bacillati</taxon>
        <taxon>Actinomycetota</taxon>
        <taxon>Actinomycetes</taxon>
        <taxon>Mycobacteriales</taxon>
        <taxon>Mycobacteriaceae</taxon>
        <taxon>Mycolicibacillus</taxon>
    </lineage>
</organism>
<evidence type="ECO:0000256" key="3">
    <source>
        <dbReference type="PIRSR" id="PIRSR617939-2"/>
    </source>
</evidence>
<dbReference type="PANTHER" id="PTHR12935:SF0">
    <property type="entry name" value="GAMMA-GLUTAMYLCYCLOTRANSFERASE"/>
    <property type="match status" value="1"/>
</dbReference>
<dbReference type="EMBL" id="LQPZ01000017">
    <property type="protein sequence ID" value="ORX05867.1"/>
    <property type="molecule type" value="Genomic_DNA"/>
</dbReference>
<dbReference type="InterPro" id="IPR036568">
    <property type="entry name" value="GGCT-like_sf"/>
</dbReference>
<keyword evidence="6" id="KW-1185">Reference proteome</keyword>
<comment type="caution">
    <text evidence="5">The sequence shown here is derived from an EMBL/GenBank/DDBJ whole genome shotgun (WGS) entry which is preliminary data.</text>
</comment>
<feature type="active site" description="Proton acceptor" evidence="2">
    <location>
        <position position="74"/>
    </location>
</feature>
<accession>A0A1X2ELF8</accession>
<dbReference type="STRING" id="1798.AWC30_07565"/>
<dbReference type="Gene3D" id="3.10.490.10">
    <property type="entry name" value="Gamma-glutamyl cyclotransferase-like"/>
    <property type="match status" value="1"/>
</dbReference>
<dbReference type="Pfam" id="PF06094">
    <property type="entry name" value="GGACT"/>
    <property type="match status" value="1"/>
</dbReference>